<dbReference type="Gene3D" id="2.60.40.420">
    <property type="entry name" value="Cupredoxins - blue copper proteins"/>
    <property type="match status" value="1"/>
</dbReference>
<evidence type="ECO:0000313" key="6">
    <source>
        <dbReference type="EMBL" id="PIR47126.1"/>
    </source>
</evidence>
<dbReference type="InterPro" id="IPR008972">
    <property type="entry name" value="Cupredoxin"/>
</dbReference>
<keyword evidence="2" id="KW-0186">Copper</keyword>
<feature type="domain" description="Blue (type 1) copper" evidence="5">
    <location>
        <begin position="33"/>
        <end position="113"/>
    </location>
</feature>
<organism evidence="6 7">
    <name type="scientific">Candidatus Vogelbacteria bacterium CG10_big_fil_rev_8_21_14_0_10_45_14</name>
    <dbReference type="NCBI Taxonomy" id="1975042"/>
    <lineage>
        <taxon>Bacteria</taxon>
        <taxon>Candidatus Vogeliibacteriota</taxon>
    </lineage>
</organism>
<protein>
    <recommendedName>
        <fullName evidence="5">Blue (type 1) copper domain-containing protein</fullName>
    </recommendedName>
</protein>
<dbReference type="SUPFAM" id="SSF49503">
    <property type="entry name" value="Cupredoxins"/>
    <property type="match status" value="1"/>
</dbReference>
<feature type="signal peptide" evidence="4">
    <location>
        <begin position="1"/>
        <end position="24"/>
    </location>
</feature>
<dbReference type="PANTHER" id="PTHR36507:SF1">
    <property type="entry name" value="BLL1555 PROTEIN"/>
    <property type="match status" value="1"/>
</dbReference>
<dbReference type="AlphaFoldDB" id="A0A2H0RL23"/>
<dbReference type="GO" id="GO:0005507">
    <property type="term" value="F:copper ion binding"/>
    <property type="evidence" value="ECO:0007669"/>
    <property type="project" value="InterPro"/>
</dbReference>
<dbReference type="PANTHER" id="PTHR36507">
    <property type="entry name" value="BLL1555 PROTEIN"/>
    <property type="match status" value="1"/>
</dbReference>
<dbReference type="Proteomes" id="UP000230833">
    <property type="component" value="Unassembled WGS sequence"/>
</dbReference>
<evidence type="ECO:0000259" key="5">
    <source>
        <dbReference type="Pfam" id="PF00127"/>
    </source>
</evidence>
<sequence>MRIFTRFIGLSLLVILSLPGQVGAQVSDQAQVAIRDGEFVPSSITVYVGTQVFWTNYDFEVHNIVSEDGLFASANLERGYTFSRRFTKAGSYPYYSNASVPRGGSVTRGTVNVVNNPDAETAPANPSPSLTLTPRSSSIPSEPLTPKVKFNLPVYDPSAVFYPLQLQSDYTTWKYHEPYDSHSNHSLYLTGQAHPRCAYTTYGPLCF</sequence>
<dbReference type="EMBL" id="PCYL01000005">
    <property type="protein sequence ID" value="PIR47126.1"/>
    <property type="molecule type" value="Genomic_DNA"/>
</dbReference>
<gene>
    <name evidence="6" type="ORF">COV07_00420</name>
</gene>
<keyword evidence="1" id="KW-0479">Metal-binding</keyword>
<proteinExistence type="predicted"/>
<comment type="caution">
    <text evidence="6">The sequence shown here is derived from an EMBL/GenBank/DDBJ whole genome shotgun (WGS) entry which is preliminary data.</text>
</comment>
<reference evidence="6 7" key="1">
    <citation type="submission" date="2017-09" db="EMBL/GenBank/DDBJ databases">
        <title>Depth-based differentiation of microbial function through sediment-hosted aquifers and enrichment of novel symbionts in the deep terrestrial subsurface.</title>
        <authorList>
            <person name="Probst A.J."/>
            <person name="Ladd B."/>
            <person name="Jarett J.K."/>
            <person name="Geller-Mcgrath D.E."/>
            <person name="Sieber C.M."/>
            <person name="Emerson J.B."/>
            <person name="Anantharaman K."/>
            <person name="Thomas B.C."/>
            <person name="Malmstrom R."/>
            <person name="Stieglmeier M."/>
            <person name="Klingl A."/>
            <person name="Woyke T."/>
            <person name="Ryan C.M."/>
            <person name="Banfield J.F."/>
        </authorList>
    </citation>
    <scope>NUCLEOTIDE SEQUENCE [LARGE SCALE GENOMIC DNA]</scope>
    <source>
        <strain evidence="6">CG10_big_fil_rev_8_21_14_0_10_45_14</strain>
    </source>
</reference>
<feature type="chain" id="PRO_5013701934" description="Blue (type 1) copper domain-containing protein" evidence="4">
    <location>
        <begin position="25"/>
        <end position="207"/>
    </location>
</feature>
<evidence type="ECO:0000256" key="4">
    <source>
        <dbReference type="SAM" id="SignalP"/>
    </source>
</evidence>
<evidence type="ECO:0000256" key="2">
    <source>
        <dbReference type="ARBA" id="ARBA00023008"/>
    </source>
</evidence>
<dbReference type="Pfam" id="PF00127">
    <property type="entry name" value="Copper-bind"/>
    <property type="match status" value="1"/>
</dbReference>
<feature type="region of interest" description="Disordered" evidence="3">
    <location>
        <begin position="106"/>
        <end position="141"/>
    </location>
</feature>
<name>A0A2H0RL23_9BACT</name>
<evidence type="ECO:0000256" key="3">
    <source>
        <dbReference type="SAM" id="MobiDB-lite"/>
    </source>
</evidence>
<evidence type="ECO:0000313" key="7">
    <source>
        <dbReference type="Proteomes" id="UP000230833"/>
    </source>
</evidence>
<keyword evidence="4" id="KW-0732">Signal</keyword>
<dbReference type="GO" id="GO:0009055">
    <property type="term" value="F:electron transfer activity"/>
    <property type="evidence" value="ECO:0007669"/>
    <property type="project" value="InterPro"/>
</dbReference>
<dbReference type="InterPro" id="IPR000923">
    <property type="entry name" value="BlueCu_1"/>
</dbReference>
<dbReference type="InterPro" id="IPR052721">
    <property type="entry name" value="ET_Amicyanin"/>
</dbReference>
<evidence type="ECO:0000256" key="1">
    <source>
        <dbReference type="ARBA" id="ARBA00022723"/>
    </source>
</evidence>
<accession>A0A2H0RL23</accession>
<feature type="compositionally biased region" description="Low complexity" evidence="3">
    <location>
        <begin position="127"/>
        <end position="141"/>
    </location>
</feature>